<dbReference type="Pfam" id="PF07883">
    <property type="entry name" value="Cupin_2"/>
    <property type="match status" value="1"/>
</dbReference>
<dbReference type="AlphaFoldDB" id="A0A1V2H4H7"/>
<comment type="caution">
    <text evidence="2">The sequence shown here is derived from an EMBL/GenBank/DDBJ whole genome shotgun (WGS) entry which is preliminary data.</text>
</comment>
<feature type="domain" description="Cupin type-2" evidence="1">
    <location>
        <begin position="36"/>
        <end position="107"/>
    </location>
</feature>
<dbReference type="OrthoDB" id="9800684at2"/>
<dbReference type="InterPro" id="IPR011051">
    <property type="entry name" value="RmlC_Cupin_sf"/>
</dbReference>
<reference evidence="2 3" key="1">
    <citation type="submission" date="2016-10" db="EMBL/GenBank/DDBJ databases">
        <title>Draft Genome sequence of Roseomonas sp. strain M3.</title>
        <authorList>
            <person name="Subhash Y."/>
            <person name="Lee S."/>
        </authorList>
    </citation>
    <scope>NUCLEOTIDE SEQUENCE [LARGE SCALE GENOMIC DNA]</scope>
    <source>
        <strain evidence="2 3">M3</strain>
    </source>
</reference>
<dbReference type="SUPFAM" id="SSF51182">
    <property type="entry name" value="RmlC-like cupins"/>
    <property type="match status" value="1"/>
</dbReference>
<dbReference type="EMBL" id="MLCO01000069">
    <property type="protein sequence ID" value="ONG55706.1"/>
    <property type="molecule type" value="Genomic_DNA"/>
</dbReference>
<proteinExistence type="predicted"/>
<name>A0A1V2H4H7_9PROT</name>
<dbReference type="InterPro" id="IPR013096">
    <property type="entry name" value="Cupin_2"/>
</dbReference>
<dbReference type="CDD" id="cd06982">
    <property type="entry name" value="cupin_BauB-like"/>
    <property type="match status" value="1"/>
</dbReference>
<protein>
    <submittedName>
        <fullName evidence="2">Cupin</fullName>
    </submittedName>
</protein>
<sequence length="114" mass="12322">MQDVFQGGKDSSEPLRCRPPAVATLQIDNAAMRVTRWDFPPGAETGWHRHGWAYVVVPVTDGEMLLELPEGKTATASITAGVSYERPPGAEHNVVNAGTSPFSFVEIELKAFPG</sequence>
<dbReference type="Gene3D" id="2.60.120.10">
    <property type="entry name" value="Jelly Rolls"/>
    <property type="match status" value="1"/>
</dbReference>
<evidence type="ECO:0000313" key="3">
    <source>
        <dbReference type="Proteomes" id="UP000188879"/>
    </source>
</evidence>
<organism evidence="2 3">
    <name type="scientific">Teichococcus deserti</name>
    <dbReference type="NCBI Taxonomy" id="1817963"/>
    <lineage>
        <taxon>Bacteria</taxon>
        <taxon>Pseudomonadati</taxon>
        <taxon>Pseudomonadota</taxon>
        <taxon>Alphaproteobacteria</taxon>
        <taxon>Acetobacterales</taxon>
        <taxon>Roseomonadaceae</taxon>
        <taxon>Roseomonas</taxon>
    </lineage>
</organism>
<evidence type="ECO:0000313" key="2">
    <source>
        <dbReference type="EMBL" id="ONG55706.1"/>
    </source>
</evidence>
<accession>A0A1V2H4H7</accession>
<dbReference type="RefSeq" id="WP_076956930.1">
    <property type="nucleotide sequence ID" value="NZ_MLCO01000069.1"/>
</dbReference>
<dbReference type="Proteomes" id="UP000188879">
    <property type="component" value="Unassembled WGS sequence"/>
</dbReference>
<evidence type="ECO:0000259" key="1">
    <source>
        <dbReference type="Pfam" id="PF07883"/>
    </source>
</evidence>
<keyword evidence="3" id="KW-1185">Reference proteome</keyword>
<gene>
    <name evidence="2" type="ORF">BKE38_08545</name>
</gene>
<dbReference type="InterPro" id="IPR014710">
    <property type="entry name" value="RmlC-like_jellyroll"/>
</dbReference>